<name>A0ABV5F520_9FLAO</name>
<dbReference type="Gene3D" id="2.160.10.10">
    <property type="entry name" value="Hexapeptide repeat proteins"/>
    <property type="match status" value="1"/>
</dbReference>
<gene>
    <name evidence="1" type="ORF">ACFFVB_15710</name>
</gene>
<sequence length="216" mass="24719">MNITKEKILHIVKNPFNIFIWMITRLPYFKFLRDFEHTNYPVTFTFWFNQKVLGKNKDAYWPVHKSSRVVGVQNIYVGVGTFPGYQRNVYIQGTGKLYFGDYTGVAQNSGVLSGNHDMYDHRKLSAKDTTIGSYCWIGMNSVVLGGVTLGNHTIVAAGSVVTKSFPEGNCVIGGVPAKVIKRLDPEQLVDYEYKIKYHGYIKQRDFEKFRKKNLNV</sequence>
<proteinExistence type="predicted"/>
<dbReference type="GO" id="GO:0016746">
    <property type="term" value="F:acyltransferase activity"/>
    <property type="evidence" value="ECO:0007669"/>
    <property type="project" value="UniProtKB-KW"/>
</dbReference>
<dbReference type="PANTHER" id="PTHR23416">
    <property type="entry name" value="SIALIC ACID SYNTHASE-RELATED"/>
    <property type="match status" value="1"/>
</dbReference>
<evidence type="ECO:0000313" key="2">
    <source>
        <dbReference type="Proteomes" id="UP001589605"/>
    </source>
</evidence>
<dbReference type="InterPro" id="IPR011004">
    <property type="entry name" value="Trimer_LpxA-like_sf"/>
</dbReference>
<dbReference type="RefSeq" id="WP_382384175.1">
    <property type="nucleotide sequence ID" value="NZ_JBHMEZ010000013.1"/>
</dbReference>
<protein>
    <submittedName>
        <fullName evidence="1">Acyltransferase</fullName>
    </submittedName>
</protein>
<dbReference type="InterPro" id="IPR001451">
    <property type="entry name" value="Hexapep"/>
</dbReference>
<reference evidence="1 2" key="1">
    <citation type="submission" date="2024-09" db="EMBL/GenBank/DDBJ databases">
        <authorList>
            <person name="Sun Q."/>
            <person name="Mori K."/>
        </authorList>
    </citation>
    <scope>NUCLEOTIDE SEQUENCE [LARGE SCALE GENOMIC DNA]</scope>
    <source>
        <strain evidence="1 2">CECT 8286</strain>
    </source>
</reference>
<dbReference type="EMBL" id="JBHMEZ010000013">
    <property type="protein sequence ID" value="MFB9054536.1"/>
    <property type="molecule type" value="Genomic_DNA"/>
</dbReference>
<keyword evidence="2" id="KW-1185">Reference proteome</keyword>
<organism evidence="1 2">
    <name type="scientific">Formosa undariae</name>
    <dbReference type="NCBI Taxonomy" id="1325436"/>
    <lineage>
        <taxon>Bacteria</taxon>
        <taxon>Pseudomonadati</taxon>
        <taxon>Bacteroidota</taxon>
        <taxon>Flavobacteriia</taxon>
        <taxon>Flavobacteriales</taxon>
        <taxon>Flavobacteriaceae</taxon>
        <taxon>Formosa</taxon>
    </lineage>
</organism>
<keyword evidence="1" id="KW-0012">Acyltransferase</keyword>
<dbReference type="Pfam" id="PF00132">
    <property type="entry name" value="Hexapep"/>
    <property type="match status" value="1"/>
</dbReference>
<evidence type="ECO:0000313" key="1">
    <source>
        <dbReference type="EMBL" id="MFB9054536.1"/>
    </source>
</evidence>
<accession>A0ABV5F520</accession>
<comment type="caution">
    <text evidence="1">The sequence shown here is derived from an EMBL/GenBank/DDBJ whole genome shotgun (WGS) entry which is preliminary data.</text>
</comment>
<keyword evidence="1" id="KW-0808">Transferase</keyword>
<dbReference type="CDD" id="cd04647">
    <property type="entry name" value="LbH_MAT_like"/>
    <property type="match status" value="1"/>
</dbReference>
<dbReference type="InterPro" id="IPR051159">
    <property type="entry name" value="Hexapeptide_acetyltransf"/>
</dbReference>
<dbReference type="SUPFAM" id="SSF51161">
    <property type="entry name" value="Trimeric LpxA-like enzymes"/>
    <property type="match status" value="1"/>
</dbReference>
<dbReference type="Proteomes" id="UP001589605">
    <property type="component" value="Unassembled WGS sequence"/>
</dbReference>